<dbReference type="EMBL" id="AWUE01019934">
    <property type="protein sequence ID" value="OMO70933.1"/>
    <property type="molecule type" value="Genomic_DNA"/>
</dbReference>
<proteinExistence type="predicted"/>
<protein>
    <submittedName>
        <fullName evidence="1">Uncharacterized protein</fullName>
    </submittedName>
</protein>
<accession>A0A1R3HL04</accession>
<evidence type="ECO:0000313" key="1">
    <source>
        <dbReference type="EMBL" id="OMO70933.1"/>
    </source>
</evidence>
<gene>
    <name evidence="1" type="ORF">COLO4_28431</name>
</gene>
<dbReference type="AlphaFoldDB" id="A0A1R3HL04"/>
<reference evidence="2" key="1">
    <citation type="submission" date="2013-09" db="EMBL/GenBank/DDBJ databases">
        <title>Corchorus olitorius genome sequencing.</title>
        <authorList>
            <person name="Alam M."/>
            <person name="Haque M.S."/>
            <person name="Islam M.S."/>
            <person name="Emdad E.M."/>
            <person name="Islam M.M."/>
            <person name="Ahmed B."/>
            <person name="Halim A."/>
            <person name="Hossen Q.M.M."/>
            <person name="Hossain M.Z."/>
            <person name="Ahmed R."/>
            <person name="Khan M.M."/>
            <person name="Islam R."/>
            <person name="Rashid M.M."/>
            <person name="Khan S.A."/>
            <person name="Rahman M.S."/>
            <person name="Alam M."/>
            <person name="Yahiya A.S."/>
            <person name="Khan M.S."/>
            <person name="Azam M.S."/>
            <person name="Haque T."/>
            <person name="Lashkar M.Z.H."/>
            <person name="Akhand A.I."/>
            <person name="Morshed G."/>
            <person name="Roy S."/>
            <person name="Uddin K.S."/>
            <person name="Rabeya T."/>
            <person name="Hossain A.S."/>
            <person name="Chowdhury A."/>
            <person name="Snigdha A.R."/>
            <person name="Mortoza M.S."/>
            <person name="Matin S.A."/>
            <person name="Hoque S.M.E."/>
            <person name="Islam M.K."/>
            <person name="Roy D.K."/>
            <person name="Haider R."/>
            <person name="Moosa M.M."/>
            <person name="Elias S.M."/>
            <person name="Hasan A.M."/>
            <person name="Jahan S."/>
            <person name="Shafiuddin M."/>
            <person name="Mahmood N."/>
            <person name="Shommy N.S."/>
        </authorList>
    </citation>
    <scope>NUCLEOTIDE SEQUENCE [LARGE SCALE GENOMIC DNA]</scope>
    <source>
        <strain evidence="2">cv. O-4</strain>
    </source>
</reference>
<name>A0A1R3HL04_9ROSI</name>
<evidence type="ECO:0000313" key="2">
    <source>
        <dbReference type="Proteomes" id="UP000187203"/>
    </source>
</evidence>
<comment type="caution">
    <text evidence="1">The sequence shown here is derived from an EMBL/GenBank/DDBJ whole genome shotgun (WGS) entry which is preliminary data.</text>
</comment>
<dbReference type="Proteomes" id="UP000187203">
    <property type="component" value="Unassembled WGS sequence"/>
</dbReference>
<sequence>MAKTEDPNYLAMRQWKGMPNTYPCGSPHSVAAEAYLCISED</sequence>
<organism evidence="1 2">
    <name type="scientific">Corchorus olitorius</name>
    <dbReference type="NCBI Taxonomy" id="93759"/>
    <lineage>
        <taxon>Eukaryota</taxon>
        <taxon>Viridiplantae</taxon>
        <taxon>Streptophyta</taxon>
        <taxon>Embryophyta</taxon>
        <taxon>Tracheophyta</taxon>
        <taxon>Spermatophyta</taxon>
        <taxon>Magnoliopsida</taxon>
        <taxon>eudicotyledons</taxon>
        <taxon>Gunneridae</taxon>
        <taxon>Pentapetalae</taxon>
        <taxon>rosids</taxon>
        <taxon>malvids</taxon>
        <taxon>Malvales</taxon>
        <taxon>Malvaceae</taxon>
        <taxon>Grewioideae</taxon>
        <taxon>Apeibeae</taxon>
        <taxon>Corchorus</taxon>
    </lineage>
</organism>
<keyword evidence="2" id="KW-1185">Reference proteome</keyword>